<gene>
    <name evidence="9" type="primary">PLESTB003075</name>
    <name evidence="9" type="ORF">PLESTB_001837800</name>
</gene>
<dbReference type="SUPFAM" id="SSF49303">
    <property type="entry name" value="beta-Galactosidase/glucuronidase domain"/>
    <property type="match status" value="1"/>
</dbReference>
<dbReference type="InterPro" id="IPR006102">
    <property type="entry name" value="Ig-like_GH2"/>
</dbReference>
<dbReference type="Gene3D" id="3.30.390.10">
    <property type="entry name" value="Enolase-like, N-terminal domain"/>
    <property type="match status" value="1"/>
</dbReference>
<dbReference type="InterPro" id="IPR006104">
    <property type="entry name" value="Glyco_hydro_2_N"/>
</dbReference>
<evidence type="ECO:0000256" key="1">
    <source>
        <dbReference type="ARBA" id="ARBA00007401"/>
    </source>
</evidence>
<dbReference type="InterPro" id="IPR036849">
    <property type="entry name" value="Enolase-like_C_sf"/>
</dbReference>
<dbReference type="Pfam" id="PF18565">
    <property type="entry name" value="Glyco_hydro2_C5"/>
    <property type="match status" value="1"/>
</dbReference>
<dbReference type="PROSITE" id="PS00719">
    <property type="entry name" value="GLYCOSYL_HYDROL_F2_1"/>
    <property type="match status" value="1"/>
</dbReference>
<evidence type="ECO:0000313" key="10">
    <source>
        <dbReference type="Proteomes" id="UP001165080"/>
    </source>
</evidence>
<dbReference type="InterPro" id="IPR017853">
    <property type="entry name" value="GH"/>
</dbReference>
<keyword evidence="4" id="KW-0460">Magnesium</keyword>
<dbReference type="Pfam" id="PF13378">
    <property type="entry name" value="MR_MLE_C"/>
    <property type="match status" value="1"/>
</dbReference>
<dbReference type="SUPFAM" id="SSF51445">
    <property type="entry name" value="(Trans)glycosidases"/>
    <property type="match status" value="1"/>
</dbReference>
<dbReference type="InterPro" id="IPR013341">
    <property type="entry name" value="Mandelate_racemase_N_dom"/>
</dbReference>
<dbReference type="SFLD" id="SFLDS00001">
    <property type="entry name" value="Enolase"/>
    <property type="match status" value="1"/>
</dbReference>
<dbReference type="InterPro" id="IPR029017">
    <property type="entry name" value="Enolase-like_N"/>
</dbReference>
<comment type="caution">
    <text evidence="9">The sequence shown here is derived from an EMBL/GenBank/DDBJ whole genome shotgun (WGS) entry which is preliminary data.</text>
</comment>
<dbReference type="GO" id="GO:0009063">
    <property type="term" value="P:amino acid catabolic process"/>
    <property type="evidence" value="ECO:0007669"/>
    <property type="project" value="InterPro"/>
</dbReference>
<dbReference type="InterPro" id="IPR029065">
    <property type="entry name" value="Enolase_C-like"/>
</dbReference>
<dbReference type="InterPro" id="IPR023230">
    <property type="entry name" value="Glyco_hydro_2_CS"/>
</dbReference>
<dbReference type="PANTHER" id="PTHR48080">
    <property type="entry name" value="D-GALACTONATE DEHYDRATASE-RELATED"/>
    <property type="match status" value="1"/>
</dbReference>
<dbReference type="GO" id="GO:0004553">
    <property type="term" value="F:hydrolase activity, hydrolyzing O-glycosyl compounds"/>
    <property type="evidence" value="ECO:0007669"/>
    <property type="project" value="InterPro"/>
</dbReference>
<dbReference type="InterPro" id="IPR008979">
    <property type="entry name" value="Galactose-bd-like_sf"/>
</dbReference>
<feature type="domain" description="Mandelate racemase/muconate lactonizing enzyme C-terminal" evidence="8">
    <location>
        <begin position="125"/>
        <end position="230"/>
    </location>
</feature>
<comment type="similarity">
    <text evidence="1 7">Belongs to the glycosyl hydrolase 2 family.</text>
</comment>
<evidence type="ECO:0000256" key="7">
    <source>
        <dbReference type="RuleBase" id="RU361154"/>
    </source>
</evidence>
<dbReference type="InterPro" id="IPR006101">
    <property type="entry name" value="Glyco_hydro_2"/>
</dbReference>
<dbReference type="InterPro" id="IPR018110">
    <property type="entry name" value="Mandel_Rmase/mucon_lact_enz_CS"/>
</dbReference>
<evidence type="ECO:0000259" key="8">
    <source>
        <dbReference type="SMART" id="SM00922"/>
    </source>
</evidence>
<dbReference type="InterPro" id="IPR034593">
    <property type="entry name" value="DgoD-like"/>
</dbReference>
<dbReference type="CDD" id="cd03325">
    <property type="entry name" value="D-galactonate_dehydratase"/>
    <property type="match status" value="1"/>
</dbReference>
<reference evidence="9 10" key="1">
    <citation type="journal article" date="2023" name="Commun. Biol.">
        <title>Reorganization of the ancestral sex-determining regions during the evolution of trioecy in Pleodorina starrii.</title>
        <authorList>
            <person name="Takahashi K."/>
            <person name="Suzuki S."/>
            <person name="Kawai-Toyooka H."/>
            <person name="Yamamoto K."/>
            <person name="Hamaji T."/>
            <person name="Ootsuki R."/>
            <person name="Yamaguchi H."/>
            <person name="Kawachi M."/>
            <person name="Higashiyama T."/>
            <person name="Nozaki H."/>
        </authorList>
    </citation>
    <scope>NUCLEOTIDE SEQUENCE [LARGE SCALE GENOMIC DNA]</scope>
    <source>
        <strain evidence="9 10">NIES-4479</strain>
    </source>
</reference>
<dbReference type="SUPFAM" id="SSF49785">
    <property type="entry name" value="Galactose-binding domain-like"/>
    <property type="match status" value="1"/>
</dbReference>
<evidence type="ECO:0000256" key="2">
    <source>
        <dbReference type="ARBA" id="ARBA00022723"/>
    </source>
</evidence>
<keyword evidence="3 7" id="KW-0378">Hydrolase</keyword>
<organism evidence="9 10">
    <name type="scientific">Pleodorina starrii</name>
    <dbReference type="NCBI Taxonomy" id="330485"/>
    <lineage>
        <taxon>Eukaryota</taxon>
        <taxon>Viridiplantae</taxon>
        <taxon>Chlorophyta</taxon>
        <taxon>core chlorophytes</taxon>
        <taxon>Chlorophyceae</taxon>
        <taxon>CS clade</taxon>
        <taxon>Chlamydomonadales</taxon>
        <taxon>Volvocaceae</taxon>
        <taxon>Pleodorina</taxon>
    </lineage>
</organism>
<dbReference type="GO" id="GO:0034194">
    <property type="term" value="P:D-galactonate catabolic process"/>
    <property type="evidence" value="ECO:0007669"/>
    <property type="project" value="InterPro"/>
</dbReference>
<dbReference type="InterPro" id="IPR040605">
    <property type="entry name" value="Glyco_hydro2_dom5"/>
</dbReference>
<dbReference type="Gene3D" id="2.60.40.10">
    <property type="entry name" value="Immunoglobulins"/>
    <property type="match status" value="2"/>
</dbReference>
<dbReference type="PROSITE" id="PS00608">
    <property type="entry name" value="GLYCOSYL_HYDROL_F2_2"/>
    <property type="match status" value="1"/>
</dbReference>
<keyword evidence="2" id="KW-0479">Metal-binding</keyword>
<dbReference type="Pfam" id="PF02746">
    <property type="entry name" value="MR_MLE_N"/>
    <property type="match status" value="1"/>
</dbReference>
<dbReference type="InterPro" id="IPR036156">
    <property type="entry name" value="Beta-gal/glucu_dom_sf"/>
</dbReference>
<dbReference type="SUPFAM" id="SSF54826">
    <property type="entry name" value="Enolase N-terminal domain-like"/>
    <property type="match status" value="1"/>
</dbReference>
<evidence type="ECO:0000313" key="9">
    <source>
        <dbReference type="EMBL" id="GLC62075.1"/>
    </source>
</evidence>
<dbReference type="InterPro" id="IPR023232">
    <property type="entry name" value="Glyco_hydro_2_AS"/>
</dbReference>
<evidence type="ECO:0000256" key="4">
    <source>
        <dbReference type="ARBA" id="ARBA00022842"/>
    </source>
</evidence>
<protein>
    <recommendedName>
        <fullName evidence="8">Mandelate racemase/muconate lactonizing enzyme C-terminal domain-containing protein</fullName>
    </recommendedName>
</protein>
<dbReference type="SUPFAM" id="SSF51604">
    <property type="entry name" value="Enolase C-terminal domain-like"/>
    <property type="match status" value="1"/>
</dbReference>
<evidence type="ECO:0000256" key="6">
    <source>
        <dbReference type="ARBA" id="ARBA00023295"/>
    </source>
</evidence>
<dbReference type="PANTHER" id="PTHR48080:SF2">
    <property type="entry name" value="D-GALACTONATE DEHYDRATASE"/>
    <property type="match status" value="1"/>
</dbReference>
<dbReference type="SMART" id="SM00922">
    <property type="entry name" value="MR_MLE"/>
    <property type="match status" value="1"/>
</dbReference>
<dbReference type="NCBIfam" id="NF010624">
    <property type="entry name" value="PRK14017.1"/>
    <property type="match status" value="1"/>
</dbReference>
<dbReference type="InterPro" id="IPR013342">
    <property type="entry name" value="Mandelate_racemase_C"/>
</dbReference>
<dbReference type="Pfam" id="PF02837">
    <property type="entry name" value="Glyco_hydro_2_N"/>
    <property type="match status" value="1"/>
</dbReference>
<dbReference type="PRINTS" id="PR00132">
    <property type="entry name" value="GLHYDRLASE2"/>
</dbReference>
<keyword evidence="10" id="KW-1185">Reference proteome</keyword>
<dbReference type="SFLD" id="SFLDF00003">
    <property type="entry name" value="D-galactonate_dehydratase"/>
    <property type="match status" value="1"/>
</dbReference>
<dbReference type="Pfam" id="PF02836">
    <property type="entry name" value="Glyco_hydro_2_C"/>
    <property type="match status" value="1"/>
</dbReference>
<keyword evidence="6 7" id="KW-0326">Glycosidase</keyword>
<dbReference type="AlphaFoldDB" id="A0A9W6C258"/>
<keyword evidence="5" id="KW-0456">Lyase</keyword>
<dbReference type="Proteomes" id="UP001165080">
    <property type="component" value="Unassembled WGS sequence"/>
</dbReference>
<sequence length="1088" mass="120669">MKITAIETFIVPPRWCFVKISTDEGISGWGEPVLEGRAASVAACVEELSDYLIGRDPRLIQDHWTVMYRAGFYRGGGIHMSAIAGLDQALWDIKGKDLGVPVHALLGGQQRDRIRVYSWIGGDRPGDTARMARDCGDRGFTAVKMNGTEEMQFVDSHAKVDQVLERVQAIREEMGPDFGIGIDFHGRVHRPMAKVLAKELEPFRLMFIEEPVLSEHAEALREIANHCSTPIALGERLYTRWDFKAILQGGFVDIIQPDPSHAGGITETYRIAAMAEAHDVALALHCPLGPIALAANLQLDAVCYNAFIQEQSLGIHYNQGSDLLDYLTDPSVFAYDDGFVAIPQGPGLGIELCGVVIMRTVQKLNHGWIFAEGAADPAAPLSGASVTLPHNAVDLPLSYFDETCYQRAFTYQRVIAWDDAWAGRRVQLRFDGAMADNVVWVNGVQVVAHPDGYTPFVADLTDHLRPGDNRITVRIDGSENPAIPPFGAQIDYLTYAGIYRDVWLMVLPERHLTNARILTPDALADAKTVVIRPEVAAPGPVRARLLDGDREIAVVEGEGELTLSGLTGLSLWSTDDPQLYTVELTLPDSGDVTTHRFGFRTAEWTPQGFLLNGQPMTLRGLNRHQSWAHQGYAAGRHAQERDAEIVRFDLGCNMVRTSHYPQSPWFLDRCDEIGLLVFEEIPGWQHIGDQAWQDRSVENVRAMITRDWNHPSIVIWGVRINESSDNHDFYVRTNALARELDPTRATGGVRCITDSEMLEDVYTMNDFILDESELPLINRPRTALRSVAEVTGIKKPVPYLVTEYNGHMFPTKAQDPELRQMEHVIRHLEVLNAAHGDAGIAGSIGWCMFDYNTHKDFGAGDRICHHGVMDIWREPKFAAHAYASQKPPSEGIVMEPVTFWARGERNIGGVLPLIVLTNCDEVEFECAGVTRRVGPDRERFPHLPHPPVIIDHRHISAEELGQWGMSWHPGRITGWLNGEQVALRDYVADPLPTTLQIAPDRDTLPADADIDLRVMLRALDQTGNRLPFLDAGIAVTVDGPARLIGPDLRMLQGGTTGMLLRLTGEAGTIRITARHPQFAEAVATVTVG</sequence>
<proteinExistence type="inferred from homology"/>
<accession>A0A9W6C258</accession>
<evidence type="ECO:0000256" key="3">
    <source>
        <dbReference type="ARBA" id="ARBA00022801"/>
    </source>
</evidence>
<dbReference type="InterPro" id="IPR013783">
    <property type="entry name" value="Ig-like_fold"/>
</dbReference>
<name>A0A9W6C258_9CHLO</name>
<dbReference type="PROSITE" id="PS00909">
    <property type="entry name" value="MR_MLE_2"/>
    <property type="match status" value="1"/>
</dbReference>
<dbReference type="Gene3D" id="2.60.120.260">
    <property type="entry name" value="Galactose-binding domain-like"/>
    <property type="match status" value="1"/>
</dbReference>
<dbReference type="Gene3D" id="3.20.20.80">
    <property type="entry name" value="Glycosidases"/>
    <property type="match status" value="1"/>
</dbReference>
<dbReference type="Pfam" id="PF00703">
    <property type="entry name" value="Glyco_hydro_2"/>
    <property type="match status" value="1"/>
</dbReference>
<dbReference type="InterPro" id="IPR006103">
    <property type="entry name" value="Glyco_hydro_2_cat"/>
</dbReference>
<dbReference type="SFLD" id="SFLDG00179">
    <property type="entry name" value="mandelate_racemase"/>
    <property type="match status" value="1"/>
</dbReference>
<dbReference type="PROSITE" id="PS00908">
    <property type="entry name" value="MR_MLE_1"/>
    <property type="match status" value="1"/>
</dbReference>
<evidence type="ECO:0000256" key="5">
    <source>
        <dbReference type="ARBA" id="ARBA00023239"/>
    </source>
</evidence>
<dbReference type="InterPro" id="IPR023592">
    <property type="entry name" value="Galactonate_deHydtase"/>
</dbReference>
<dbReference type="Gene3D" id="3.20.20.120">
    <property type="entry name" value="Enolase-like C-terminal domain"/>
    <property type="match status" value="1"/>
</dbReference>
<dbReference type="GO" id="GO:0008869">
    <property type="term" value="F:galactonate dehydratase activity"/>
    <property type="evidence" value="ECO:0007669"/>
    <property type="project" value="InterPro"/>
</dbReference>
<dbReference type="GO" id="GO:0046872">
    <property type="term" value="F:metal ion binding"/>
    <property type="evidence" value="ECO:0007669"/>
    <property type="project" value="UniProtKB-KW"/>
</dbReference>
<dbReference type="EMBL" id="BRXU01000058">
    <property type="protein sequence ID" value="GLC62075.1"/>
    <property type="molecule type" value="Genomic_DNA"/>
</dbReference>